<dbReference type="Gene3D" id="1.10.10.2840">
    <property type="entry name" value="PucR C-terminal helix-turn-helix domain"/>
    <property type="match status" value="1"/>
</dbReference>
<dbReference type="InterPro" id="IPR042070">
    <property type="entry name" value="PucR_C-HTH_sf"/>
</dbReference>
<evidence type="ECO:0000259" key="1">
    <source>
        <dbReference type="Pfam" id="PF13556"/>
    </source>
</evidence>
<dbReference type="InterPro" id="IPR009057">
    <property type="entry name" value="Homeodomain-like_sf"/>
</dbReference>
<dbReference type="PANTHER" id="PTHR33744">
    <property type="entry name" value="CARBOHYDRATE DIACID REGULATOR"/>
    <property type="match status" value="1"/>
</dbReference>
<evidence type="ECO:0000313" key="3">
    <source>
        <dbReference type="Proteomes" id="UP001163550"/>
    </source>
</evidence>
<gene>
    <name evidence="2" type="ORF">LNN31_05890</name>
</gene>
<dbReference type="RefSeq" id="WP_263993036.1">
    <property type="nucleotide sequence ID" value="NZ_CP087994.1"/>
</dbReference>
<dbReference type="Proteomes" id="UP001163550">
    <property type="component" value="Chromosome"/>
</dbReference>
<sequence>MELSLSIIIDELATFEPLLIKALSTKIEFRQIHFLSTDLCESDNRALYIGEAADLYQTGTKLPANLIVIGTACPTIKLEGFDTLVQISGGVDREAVMQKLFDIFASYQQWDQRLLTAIIDHAAIDDFLNIAAEKLQNPLALFDNGLTVIATAGEFINSPVGTIWEKINLLGYPLADFFTLQEQTELSLKTMKRVDEPYLYHPAFDQQHTYASTHLWIDGKLCGNIGLVDINAPFTEGQLRVLWHITRRLTQYFKTNDVYLRLAENQTGLIKHLLEDPVIQDQNVAYHLGRYGWEMTDDFYLLTFVTTLENLSIIEANAYIKRIYNHYPGAMVTLYQNQLIAIIRKAEYSIETMAEQQRLQTLLDKYELNCGVSICFHDFLQLKLYFIQSRFAVDNAIQNNTVAFCFYAPHVIEHLLDCLESSVDLRVFCHPEILAIQKTEDDQERELLRNLHIYLLHGRNLSAAAKALNLHRNTLIYRIDKITRRLKLDFNALSENELFSLIFSCMVAESLDGQD</sequence>
<name>A0ABY6HHU5_9FIRM</name>
<dbReference type="InterPro" id="IPR025736">
    <property type="entry name" value="PucR_C-HTH_dom"/>
</dbReference>
<accession>A0ABY6HHU5</accession>
<dbReference type="SUPFAM" id="SSF46689">
    <property type="entry name" value="Homeodomain-like"/>
    <property type="match status" value="1"/>
</dbReference>
<dbReference type="EMBL" id="CP087994">
    <property type="protein sequence ID" value="UYO63947.1"/>
    <property type="molecule type" value="Genomic_DNA"/>
</dbReference>
<dbReference type="PANTHER" id="PTHR33744:SF1">
    <property type="entry name" value="DNA-BINDING TRANSCRIPTIONAL ACTIVATOR ADER"/>
    <property type="match status" value="1"/>
</dbReference>
<dbReference type="InterPro" id="IPR051448">
    <property type="entry name" value="CdaR-like_regulators"/>
</dbReference>
<evidence type="ECO:0000313" key="2">
    <source>
        <dbReference type="EMBL" id="UYO63947.1"/>
    </source>
</evidence>
<feature type="domain" description="PucR C-terminal helix-turn-helix" evidence="1">
    <location>
        <begin position="447"/>
        <end position="492"/>
    </location>
</feature>
<keyword evidence="3" id="KW-1185">Reference proteome</keyword>
<dbReference type="Pfam" id="PF13556">
    <property type="entry name" value="HTH_30"/>
    <property type="match status" value="1"/>
</dbReference>
<protein>
    <submittedName>
        <fullName evidence="2">Helix-turn-helix domain-containing protein</fullName>
    </submittedName>
</protein>
<organism evidence="2 3">
    <name type="scientific">Acetobacterium wieringae</name>
    <dbReference type="NCBI Taxonomy" id="52694"/>
    <lineage>
        <taxon>Bacteria</taxon>
        <taxon>Bacillati</taxon>
        <taxon>Bacillota</taxon>
        <taxon>Clostridia</taxon>
        <taxon>Eubacteriales</taxon>
        <taxon>Eubacteriaceae</taxon>
        <taxon>Acetobacterium</taxon>
    </lineage>
</organism>
<reference evidence="2" key="1">
    <citation type="submission" date="2021-11" db="EMBL/GenBank/DDBJ databases">
        <title>Isoprene-degrading acetogen.</title>
        <authorList>
            <person name="Yang Y."/>
            <person name="Jin H."/>
            <person name="Yan J."/>
        </authorList>
    </citation>
    <scope>NUCLEOTIDE SEQUENCE</scope>
    <source>
        <strain evidence="2">Berkeley</strain>
    </source>
</reference>
<proteinExistence type="predicted"/>